<dbReference type="OMA" id="SADIDYC"/>
<sequence length="153" mass="17443">MGLTASERRARFVFLLDLILAGTPVTFYLIMLLILSVLWIFGEYNAAYSVLDWIFQSVMFVPKPMYGTPTNPGQVADLRMFFFSVWGIALLYNIVDIFMSLYLLKSMRMIRRPFLALDGSADIDYCDNNGFHHCSIGLLDSPVLSAHSTRRIL</sequence>
<keyword evidence="1" id="KW-0812">Transmembrane</keyword>
<dbReference type="Proteomes" id="UP000094527">
    <property type="component" value="Unassembled WGS sequence"/>
</dbReference>
<evidence type="ECO:0000313" key="2">
    <source>
        <dbReference type="EMBL" id="ODM99182.1"/>
    </source>
</evidence>
<keyword evidence="3" id="KW-1185">Reference proteome</keyword>
<protein>
    <submittedName>
        <fullName evidence="2">Uncharacterized protein</fullName>
    </submittedName>
</protein>
<feature type="transmembrane region" description="Helical" evidence="1">
    <location>
        <begin position="81"/>
        <end position="104"/>
    </location>
</feature>
<feature type="transmembrane region" description="Helical" evidence="1">
    <location>
        <begin position="12"/>
        <end position="41"/>
    </location>
</feature>
<dbReference type="OrthoDB" id="10589657at2759"/>
<evidence type="ECO:0000313" key="3">
    <source>
        <dbReference type="Proteomes" id="UP000094527"/>
    </source>
</evidence>
<organism evidence="2 3">
    <name type="scientific">Orchesella cincta</name>
    <name type="common">Springtail</name>
    <name type="synonym">Podura cincta</name>
    <dbReference type="NCBI Taxonomy" id="48709"/>
    <lineage>
        <taxon>Eukaryota</taxon>
        <taxon>Metazoa</taxon>
        <taxon>Ecdysozoa</taxon>
        <taxon>Arthropoda</taxon>
        <taxon>Hexapoda</taxon>
        <taxon>Collembola</taxon>
        <taxon>Entomobryomorpha</taxon>
        <taxon>Entomobryoidea</taxon>
        <taxon>Orchesellidae</taxon>
        <taxon>Orchesellinae</taxon>
        <taxon>Orchesella</taxon>
    </lineage>
</organism>
<comment type="caution">
    <text evidence="2">The sequence shown here is derived from an EMBL/GenBank/DDBJ whole genome shotgun (WGS) entry which is preliminary data.</text>
</comment>
<evidence type="ECO:0000256" key="1">
    <source>
        <dbReference type="SAM" id="Phobius"/>
    </source>
</evidence>
<dbReference type="EMBL" id="LJIJ01000294">
    <property type="protein sequence ID" value="ODM99182.1"/>
    <property type="molecule type" value="Genomic_DNA"/>
</dbReference>
<keyword evidence="1" id="KW-0472">Membrane</keyword>
<reference evidence="2 3" key="1">
    <citation type="journal article" date="2016" name="Genome Biol. Evol.">
        <title>Gene Family Evolution Reflects Adaptation to Soil Environmental Stressors in the Genome of the Collembolan Orchesella cincta.</title>
        <authorList>
            <person name="Faddeeva-Vakhrusheva A."/>
            <person name="Derks M.F."/>
            <person name="Anvar S.Y."/>
            <person name="Agamennone V."/>
            <person name="Suring W."/>
            <person name="Smit S."/>
            <person name="van Straalen N.M."/>
            <person name="Roelofs D."/>
        </authorList>
    </citation>
    <scope>NUCLEOTIDE SEQUENCE [LARGE SCALE GENOMIC DNA]</scope>
    <source>
        <tissue evidence="2">Mixed pool</tissue>
    </source>
</reference>
<dbReference type="AlphaFoldDB" id="A0A1D2N1M6"/>
<name>A0A1D2N1M6_ORCCI</name>
<gene>
    <name evidence="2" type="ORF">Ocin01_07485</name>
</gene>
<keyword evidence="1" id="KW-1133">Transmembrane helix</keyword>
<proteinExistence type="predicted"/>
<accession>A0A1D2N1M6</accession>